<dbReference type="EMBL" id="JAPFFI010000009">
    <property type="protein sequence ID" value="KAJ6380699.1"/>
    <property type="molecule type" value="Genomic_DNA"/>
</dbReference>
<keyword evidence="1" id="KW-0732">Signal</keyword>
<evidence type="ECO:0000313" key="2">
    <source>
        <dbReference type="EMBL" id="KAJ6380699.1"/>
    </source>
</evidence>
<name>A0ABQ9BBW9_9ROSI</name>
<reference evidence="2" key="2">
    <citation type="journal article" date="2023" name="Int. J. Mol. Sci.">
        <title>De Novo Assembly and Annotation of 11 Diverse Shrub Willow (Salix) Genomes Reveals Novel Gene Organization in Sex-Linked Regions.</title>
        <authorList>
            <person name="Hyden B."/>
            <person name="Feng K."/>
            <person name="Yates T.B."/>
            <person name="Jawdy S."/>
            <person name="Cereghino C."/>
            <person name="Smart L.B."/>
            <person name="Muchero W."/>
        </authorList>
    </citation>
    <scope>NUCLEOTIDE SEQUENCE</scope>
    <source>
        <tissue evidence="2">Shoot tip</tissue>
    </source>
</reference>
<keyword evidence="3" id="KW-1185">Reference proteome</keyword>
<sequence>MIFFFVFEALFLMKSIEFNQPGNNLCLFGGQASSAIFINNRRTQDLFPSCYKQIYHSLCELRQGLTFN</sequence>
<protein>
    <submittedName>
        <fullName evidence="2">Uncharacterized protein</fullName>
    </submittedName>
</protein>
<accession>A0ABQ9BBW9</accession>
<organism evidence="2 3">
    <name type="scientific">Salix suchowensis</name>
    <dbReference type="NCBI Taxonomy" id="1278906"/>
    <lineage>
        <taxon>Eukaryota</taxon>
        <taxon>Viridiplantae</taxon>
        <taxon>Streptophyta</taxon>
        <taxon>Embryophyta</taxon>
        <taxon>Tracheophyta</taxon>
        <taxon>Spermatophyta</taxon>
        <taxon>Magnoliopsida</taxon>
        <taxon>eudicotyledons</taxon>
        <taxon>Gunneridae</taxon>
        <taxon>Pentapetalae</taxon>
        <taxon>rosids</taxon>
        <taxon>fabids</taxon>
        <taxon>Malpighiales</taxon>
        <taxon>Salicaceae</taxon>
        <taxon>Saliceae</taxon>
        <taxon>Salix</taxon>
    </lineage>
</organism>
<feature type="chain" id="PRO_5045279049" evidence="1">
    <location>
        <begin position="19"/>
        <end position="68"/>
    </location>
</feature>
<dbReference type="Proteomes" id="UP001141253">
    <property type="component" value="Chromosome 6"/>
</dbReference>
<reference evidence="2" key="1">
    <citation type="submission" date="2022-10" db="EMBL/GenBank/DDBJ databases">
        <authorList>
            <person name="Hyden B.L."/>
            <person name="Feng K."/>
            <person name="Yates T."/>
            <person name="Jawdy S."/>
            <person name="Smart L.B."/>
            <person name="Muchero W."/>
        </authorList>
    </citation>
    <scope>NUCLEOTIDE SEQUENCE</scope>
    <source>
        <tissue evidence="2">Shoot tip</tissue>
    </source>
</reference>
<gene>
    <name evidence="2" type="ORF">OIU77_029572</name>
</gene>
<feature type="signal peptide" evidence="1">
    <location>
        <begin position="1"/>
        <end position="18"/>
    </location>
</feature>
<proteinExistence type="predicted"/>
<comment type="caution">
    <text evidence="2">The sequence shown here is derived from an EMBL/GenBank/DDBJ whole genome shotgun (WGS) entry which is preliminary data.</text>
</comment>
<evidence type="ECO:0000256" key="1">
    <source>
        <dbReference type="SAM" id="SignalP"/>
    </source>
</evidence>
<evidence type="ECO:0000313" key="3">
    <source>
        <dbReference type="Proteomes" id="UP001141253"/>
    </source>
</evidence>